<dbReference type="OrthoDB" id="4741917at2759"/>
<organism evidence="2 3">
    <name type="scientific">Xylaria hypoxylon</name>
    <dbReference type="NCBI Taxonomy" id="37992"/>
    <lineage>
        <taxon>Eukaryota</taxon>
        <taxon>Fungi</taxon>
        <taxon>Dikarya</taxon>
        <taxon>Ascomycota</taxon>
        <taxon>Pezizomycotina</taxon>
        <taxon>Sordariomycetes</taxon>
        <taxon>Xylariomycetidae</taxon>
        <taxon>Xylariales</taxon>
        <taxon>Xylariaceae</taxon>
        <taxon>Xylaria</taxon>
    </lineage>
</organism>
<feature type="transmembrane region" description="Helical" evidence="1">
    <location>
        <begin position="193"/>
        <end position="216"/>
    </location>
</feature>
<evidence type="ECO:0000313" key="3">
    <source>
        <dbReference type="Proteomes" id="UP000297716"/>
    </source>
</evidence>
<sequence length="304" mass="34211">MSLATYTWHCKEQPRRVRDIVGNALRLLEACDFLQRDWLEAETDRPINPEIVRQLDEVAIEALMRPEFEGLSSEFHSWCQAPEPKRKFPIFLATSVLLHNIDLITNREVRLARRHSLKTPYADPAKVQDLQMSANSLLCCAHGHCRMHPEVVPDLGMMIQTEAREGDHWNLVQIKYMKILANYHHGQGIEKNVLVLALYLLAAIVFFKFEFGFFIICKLFNSDDWHVLPVALRLIASIKDDVAKQAANPLFKMPSAYERATSAASAAAASAPALAPAAVPYSSVDATTRARVRSHLLSALADLN</sequence>
<keyword evidence="1" id="KW-1133">Transmembrane helix</keyword>
<evidence type="ECO:0000313" key="2">
    <source>
        <dbReference type="EMBL" id="TGJ86374.1"/>
    </source>
</evidence>
<dbReference type="EMBL" id="SKBN01000028">
    <property type="protein sequence ID" value="TGJ86374.1"/>
    <property type="molecule type" value="Genomic_DNA"/>
</dbReference>
<evidence type="ECO:0000256" key="1">
    <source>
        <dbReference type="SAM" id="Phobius"/>
    </source>
</evidence>
<comment type="caution">
    <text evidence="2">The sequence shown here is derived from an EMBL/GenBank/DDBJ whole genome shotgun (WGS) entry which is preliminary data.</text>
</comment>
<keyword evidence="1" id="KW-0812">Transmembrane</keyword>
<dbReference type="Proteomes" id="UP000297716">
    <property type="component" value="Unassembled WGS sequence"/>
</dbReference>
<keyword evidence="3" id="KW-1185">Reference proteome</keyword>
<dbReference type="AlphaFoldDB" id="A0A4Z0YQV0"/>
<accession>A0A4Z0YQV0</accession>
<keyword evidence="1" id="KW-0472">Membrane</keyword>
<proteinExistence type="predicted"/>
<gene>
    <name evidence="2" type="ORF">E0Z10_g2366</name>
</gene>
<protein>
    <submittedName>
        <fullName evidence="2">Uncharacterized protein</fullName>
    </submittedName>
</protein>
<reference evidence="2 3" key="1">
    <citation type="submission" date="2019-03" db="EMBL/GenBank/DDBJ databases">
        <title>Draft genome sequence of Xylaria hypoxylon DSM 108379, a ubiquitous saprotrophic-parasitic fungi on hardwood.</title>
        <authorList>
            <person name="Buettner E."/>
            <person name="Leonhardt S."/>
            <person name="Gebauer A.M."/>
            <person name="Liers C."/>
            <person name="Hofrichter M."/>
            <person name="Kellner H."/>
        </authorList>
    </citation>
    <scope>NUCLEOTIDE SEQUENCE [LARGE SCALE GENOMIC DNA]</scope>
    <source>
        <strain evidence="2 3">DSM 108379</strain>
    </source>
</reference>
<name>A0A4Z0YQV0_9PEZI</name>